<dbReference type="Proteomes" id="UP001231518">
    <property type="component" value="Chromosome 3"/>
</dbReference>
<keyword evidence="4" id="KW-1185">Reference proteome</keyword>
<dbReference type="EMBL" id="JARGEI010000014">
    <property type="protein sequence ID" value="KAJ8720450.1"/>
    <property type="molecule type" value="Genomic_DNA"/>
</dbReference>
<feature type="compositionally biased region" description="Gly residues" evidence="1">
    <location>
        <begin position="109"/>
        <end position="119"/>
    </location>
</feature>
<accession>A0AAD8DSW6</accession>
<feature type="compositionally biased region" description="Basic residues" evidence="1">
    <location>
        <begin position="226"/>
        <end position="235"/>
    </location>
</feature>
<sequence>MNKRYRNINYDEPTMSDLTIIVSVEDLIYRTFGFEKTNVVNFKLLQTILHILARQLRLLEQDVEIKFDDLGIDFETGKSIYGSDSDDYSGSSEYSAFSDGKGSDDSGSDSGGDGASGGKGAKKGKGKKKDEKERDEKGKKKSRREKGEKEEREKRSKDRKPRSKDRRSPSAPDDEEGKGRDGRGRRRGGRGKRGEDDEELDGRGKRRGGRKRGEKDGDDEDERGRGGKRHGKRRKRGEDDEDEGGERDSHGKRRSGRRRRGEDDGDEGGEREGRHHSKRRRKGDQEGDEDGARGGHHKRRHGGGADDADDGGRHRHRRRVSHSLTSVTVSEETRDGGTVLIAERGAATRRVARVGSIEVVTASQFAMLERAVQQLEQVTAPMPDPSLPGNDQLREDVLQGRASLADTMAAVQLHARVKAAEQGLSRMAGLLTQLTAAGALPKGFGSRIRLIQEELQKSAAMSAGQLASLPISYGEALSPESEDVTDGDKESAGGADKSKRSPTQGDDWGVSTPKKQTTGEEAEAESVAYDDLPVTRNEMAEVLEQMKAALNKEIAQMTARANHSADIASSTTRNVSEKLAIALAIDDRITQLYSQTADYAVQLDGFDTGLMTQMSSFKEQMTMMRGDLKDGLEMLETANNNAETAAVQDLTERYEMLMLELESRTHQAGNLDHAQQQIAEEFKTLVECVEMLQEQKNDRDEVLDGLKDKADLSRLAGLLHETDFAKARFEIEKRIAKSYEKFYSQDEMWQIAMRDLTRITEHKADLCALMAFKQRATNEINEIRKKQHELEVLLGEPQAALLTRELAKGASCGVCLTRALMPMEDATYGRPALLPALRPAPVGAEDPCLADAVLRPTDTRYVPLCVPHAPWCRWRTPRTAARRCCPRCARHRWAPRTRAWPTPCYARPTPGMCPCVMCVPHARAHADGGRHVRPPGAAARAAPGTGGRRGPVPGRRRATPHRHQVCAPVCASRAVVPLEDATYGRPALLPALRPAPVGAEDPCLADAVLRPTDTRYVPLCVPHAPWCRWRTPRTAARRCCPRCARHRWAPRTRAWPTPCYALPTPGMFPCGQAGCWHACRLP</sequence>
<name>A0AAD8DSW6_MYTSE</name>
<protein>
    <recommendedName>
        <fullName evidence="2">DUF4795 domain-containing protein</fullName>
    </recommendedName>
</protein>
<feature type="compositionally biased region" description="Basic residues" evidence="1">
    <location>
        <begin position="250"/>
        <end position="259"/>
    </location>
</feature>
<feature type="compositionally biased region" description="Basic and acidic residues" evidence="1">
    <location>
        <begin position="128"/>
        <end position="138"/>
    </location>
</feature>
<evidence type="ECO:0000259" key="2">
    <source>
        <dbReference type="Pfam" id="PF16043"/>
    </source>
</evidence>
<evidence type="ECO:0000256" key="1">
    <source>
        <dbReference type="SAM" id="MobiDB-lite"/>
    </source>
</evidence>
<evidence type="ECO:0000313" key="4">
    <source>
        <dbReference type="Proteomes" id="UP001231518"/>
    </source>
</evidence>
<gene>
    <name evidence="3" type="ORF">PYW07_012493</name>
</gene>
<reference evidence="3" key="1">
    <citation type="submission" date="2023-03" db="EMBL/GenBank/DDBJ databases">
        <title>Chromosome-level genomes of two armyworms, Mythimna separata and Mythimna loreyi, provide insights into the biosynthesis and reception of sex pheromones.</title>
        <authorList>
            <person name="Zhao H."/>
        </authorList>
    </citation>
    <scope>NUCLEOTIDE SEQUENCE</scope>
    <source>
        <strain evidence="3">BeijingLab</strain>
        <tissue evidence="3">Pupa</tissue>
    </source>
</reference>
<feature type="compositionally biased region" description="Low complexity" evidence="1">
    <location>
        <begin position="81"/>
        <end position="100"/>
    </location>
</feature>
<dbReference type="InterPro" id="IPR032013">
    <property type="entry name" value="DUF4795"/>
</dbReference>
<evidence type="ECO:0000313" key="3">
    <source>
        <dbReference type="EMBL" id="KAJ8720450.1"/>
    </source>
</evidence>
<feature type="domain" description="DUF4795" evidence="2">
    <location>
        <begin position="641"/>
        <end position="816"/>
    </location>
</feature>
<feature type="region of interest" description="Disordered" evidence="1">
    <location>
        <begin position="928"/>
        <end position="960"/>
    </location>
</feature>
<feature type="compositionally biased region" description="Low complexity" evidence="1">
    <location>
        <begin position="934"/>
        <end position="943"/>
    </location>
</feature>
<organism evidence="3 4">
    <name type="scientific">Mythimna separata</name>
    <name type="common">Oriental armyworm</name>
    <name type="synonym">Pseudaletia separata</name>
    <dbReference type="NCBI Taxonomy" id="271217"/>
    <lineage>
        <taxon>Eukaryota</taxon>
        <taxon>Metazoa</taxon>
        <taxon>Ecdysozoa</taxon>
        <taxon>Arthropoda</taxon>
        <taxon>Hexapoda</taxon>
        <taxon>Insecta</taxon>
        <taxon>Pterygota</taxon>
        <taxon>Neoptera</taxon>
        <taxon>Endopterygota</taxon>
        <taxon>Lepidoptera</taxon>
        <taxon>Glossata</taxon>
        <taxon>Ditrysia</taxon>
        <taxon>Noctuoidea</taxon>
        <taxon>Noctuidae</taxon>
        <taxon>Noctuinae</taxon>
        <taxon>Hadenini</taxon>
        <taxon>Mythimna</taxon>
    </lineage>
</organism>
<comment type="caution">
    <text evidence="3">The sequence shown here is derived from an EMBL/GenBank/DDBJ whole genome shotgun (WGS) entry which is preliminary data.</text>
</comment>
<dbReference type="Pfam" id="PF16043">
    <property type="entry name" value="DUF4795"/>
    <property type="match status" value="1"/>
</dbReference>
<feature type="region of interest" description="Disordered" evidence="1">
    <location>
        <begin position="81"/>
        <end position="331"/>
    </location>
</feature>
<feature type="compositionally biased region" description="Basic and acidic residues" evidence="1">
    <location>
        <begin position="145"/>
        <end position="156"/>
    </location>
</feature>
<dbReference type="AlphaFoldDB" id="A0AAD8DSW6"/>
<feature type="region of interest" description="Disordered" evidence="1">
    <location>
        <begin position="477"/>
        <end position="527"/>
    </location>
</feature>
<proteinExistence type="predicted"/>
<feature type="compositionally biased region" description="Basic and acidic residues" evidence="1">
    <location>
        <begin position="486"/>
        <end position="499"/>
    </location>
</feature>